<name>A0ABN7ZCE1_9BURK</name>
<evidence type="ECO:0000313" key="4">
    <source>
        <dbReference type="Proteomes" id="UP000706525"/>
    </source>
</evidence>
<dbReference type="Proteomes" id="UP000706525">
    <property type="component" value="Unassembled WGS sequence"/>
</dbReference>
<feature type="transmembrane region" description="Helical" evidence="2">
    <location>
        <begin position="64"/>
        <end position="84"/>
    </location>
</feature>
<organism evidence="3 4">
    <name type="scientific">Cupriavidus pampae</name>
    <dbReference type="NCBI Taxonomy" id="659251"/>
    <lineage>
        <taxon>Bacteria</taxon>
        <taxon>Pseudomonadati</taxon>
        <taxon>Pseudomonadota</taxon>
        <taxon>Betaproteobacteria</taxon>
        <taxon>Burkholderiales</taxon>
        <taxon>Burkholderiaceae</taxon>
        <taxon>Cupriavidus</taxon>
    </lineage>
</organism>
<feature type="region of interest" description="Disordered" evidence="1">
    <location>
        <begin position="461"/>
        <end position="486"/>
    </location>
</feature>
<evidence type="ECO:0008006" key="5">
    <source>
        <dbReference type="Google" id="ProtNLM"/>
    </source>
</evidence>
<reference evidence="3 4" key="1">
    <citation type="submission" date="2021-08" db="EMBL/GenBank/DDBJ databases">
        <authorList>
            <person name="Peeters C."/>
        </authorList>
    </citation>
    <scope>NUCLEOTIDE SEQUENCE [LARGE SCALE GENOMIC DNA]</scope>
    <source>
        <strain evidence="3 4">LMG 32289</strain>
    </source>
</reference>
<protein>
    <recommendedName>
        <fullName evidence="5">Oligosaccharide repeat unit polymerase</fullName>
    </recommendedName>
</protein>
<feature type="transmembrane region" description="Helical" evidence="2">
    <location>
        <begin position="403"/>
        <end position="424"/>
    </location>
</feature>
<feature type="transmembrane region" description="Helical" evidence="2">
    <location>
        <begin position="36"/>
        <end position="52"/>
    </location>
</feature>
<gene>
    <name evidence="3" type="ORF">LMG32289_05010</name>
</gene>
<feature type="transmembrane region" description="Helical" evidence="2">
    <location>
        <begin position="99"/>
        <end position="117"/>
    </location>
</feature>
<accession>A0ABN7ZCE1</accession>
<feature type="transmembrane region" description="Helical" evidence="2">
    <location>
        <begin position="261"/>
        <end position="281"/>
    </location>
</feature>
<feature type="transmembrane region" description="Helical" evidence="2">
    <location>
        <begin position="237"/>
        <end position="254"/>
    </location>
</feature>
<dbReference type="RefSeq" id="WP_223993255.1">
    <property type="nucleotide sequence ID" value="NZ_CAJZAG010000010.1"/>
</dbReference>
<keyword evidence="4" id="KW-1185">Reference proteome</keyword>
<keyword evidence="2" id="KW-1133">Transmembrane helix</keyword>
<feature type="transmembrane region" description="Helical" evidence="2">
    <location>
        <begin position="212"/>
        <end position="231"/>
    </location>
</feature>
<dbReference type="EMBL" id="CAJZAG010000010">
    <property type="protein sequence ID" value="CAG9182002.1"/>
    <property type="molecule type" value="Genomic_DNA"/>
</dbReference>
<proteinExistence type="predicted"/>
<sequence>MRLSPSFIWDMVLAAALLLMVGYCHAISSVHSPMLLVSTLLLTITVIVHWCLHTRERESSLADASVLLFEMLFLVVAPAVQRVYFDLQMVNTATIQEGYAIATNLLCTLFIMVYVATRQASLRRAYHSPRPLPPPGGERILRLTVPKGMVLAGVAAVAAVLSLQSIDMRVQEELIDATPQYLLQQKYFCFLPIPALMMLICVKGRSLLRQPFWLLLAVLLFGCVLVAQNPLIEKRNAIGPVYLTLLLLAVPWFSRTPRRQATTLLLLTGVFFPLASIFTHVNMDAWDIAEILDPWMYFSHFLDLHYDAWSNIHTVLEMVNRDGLRYGEQILGSLLFFVPHTLWEAKPHATGIDIGQFLMAYYKLDFDNLSSPLIAEGYIDFSVFGVVFVAIALALITRFLDRLIHAGGPVGKPAGIYFSIYLIFVLRGALMVAVAYGSGAAMAFMTISWFVTRRRRRVQRAVPRTAPASSGSPVTPIRRAAPPRRA</sequence>
<feature type="transmembrane region" description="Helical" evidence="2">
    <location>
        <begin position="181"/>
        <end position="200"/>
    </location>
</feature>
<feature type="transmembrane region" description="Helical" evidence="2">
    <location>
        <begin position="430"/>
        <end position="451"/>
    </location>
</feature>
<comment type="caution">
    <text evidence="3">The sequence shown here is derived from an EMBL/GenBank/DDBJ whole genome shotgun (WGS) entry which is preliminary data.</text>
</comment>
<evidence type="ECO:0000313" key="3">
    <source>
        <dbReference type="EMBL" id="CAG9182002.1"/>
    </source>
</evidence>
<feature type="transmembrane region" description="Helical" evidence="2">
    <location>
        <begin position="378"/>
        <end position="396"/>
    </location>
</feature>
<evidence type="ECO:0000256" key="1">
    <source>
        <dbReference type="SAM" id="MobiDB-lite"/>
    </source>
</evidence>
<keyword evidence="2" id="KW-0812">Transmembrane</keyword>
<evidence type="ECO:0000256" key="2">
    <source>
        <dbReference type="SAM" id="Phobius"/>
    </source>
</evidence>
<keyword evidence="2" id="KW-0472">Membrane</keyword>
<feature type="transmembrane region" description="Helical" evidence="2">
    <location>
        <begin position="148"/>
        <end position="166"/>
    </location>
</feature>